<dbReference type="PANTHER" id="PTHR10589:SF16">
    <property type="entry name" value="UBIQUITIN CARBOXYL-TERMINAL HYDROLASE ISOZYME L5"/>
    <property type="match status" value="1"/>
</dbReference>
<dbReference type="SUPFAM" id="SSF54001">
    <property type="entry name" value="Cysteine proteinases"/>
    <property type="match status" value="1"/>
</dbReference>
<protein>
    <recommendedName>
        <fullName evidence="7 11">Ubiquitin carboxyl-terminal hydrolase</fullName>
        <ecNumber evidence="7 11">3.4.19.12</ecNumber>
    </recommendedName>
</protein>
<dbReference type="Gene3D" id="3.40.532.10">
    <property type="entry name" value="Peptidase C12, ubiquitin carboxyl-terminal hydrolase"/>
    <property type="match status" value="1"/>
</dbReference>
<dbReference type="InterPro" id="IPR001578">
    <property type="entry name" value="Peptidase_C12_UCH"/>
</dbReference>
<comment type="catalytic activity">
    <reaction evidence="1 7 10 11">
        <text>Thiol-dependent hydrolysis of ester, thioester, amide, peptide and isopeptide bonds formed by the C-terminal Gly of ubiquitin (a 76-residue protein attached to proteins as an intracellular targeting signal).</text>
        <dbReference type="EC" id="3.4.19.12"/>
    </reaction>
</comment>
<dbReference type="CDD" id="cd09617">
    <property type="entry name" value="Peptidase_C12_UCH37_BAP1"/>
    <property type="match status" value="1"/>
</dbReference>
<evidence type="ECO:0000256" key="2">
    <source>
        <dbReference type="ARBA" id="ARBA00009326"/>
    </source>
</evidence>
<evidence type="ECO:0000313" key="13">
    <source>
        <dbReference type="EMBL" id="CAD9296286.1"/>
    </source>
</evidence>
<dbReference type="Pfam" id="PF01088">
    <property type="entry name" value="Peptidase_C12"/>
    <property type="match status" value="1"/>
</dbReference>
<dbReference type="GO" id="GO:0005737">
    <property type="term" value="C:cytoplasm"/>
    <property type="evidence" value="ECO:0007669"/>
    <property type="project" value="TreeGrafter"/>
</dbReference>
<feature type="site" description="Important for enzyme activity" evidence="9 10">
    <location>
        <position position="181"/>
    </location>
</feature>
<evidence type="ECO:0000256" key="7">
    <source>
        <dbReference type="PIRNR" id="PIRNR038120"/>
    </source>
</evidence>
<dbReference type="EMBL" id="HBGL01007543">
    <property type="protein sequence ID" value="CAD9296286.1"/>
    <property type="molecule type" value="Transcribed_RNA"/>
</dbReference>
<dbReference type="InterPro" id="IPR038765">
    <property type="entry name" value="Papain-like_cys_pep_sf"/>
</dbReference>
<dbReference type="GO" id="GO:0006511">
    <property type="term" value="P:ubiquitin-dependent protein catabolic process"/>
    <property type="evidence" value="ECO:0007669"/>
    <property type="project" value="UniProtKB-UniRule"/>
</dbReference>
<evidence type="ECO:0000259" key="12">
    <source>
        <dbReference type="PROSITE" id="PS52048"/>
    </source>
</evidence>
<feature type="domain" description="UCH catalytic" evidence="12">
    <location>
        <begin position="5"/>
        <end position="227"/>
    </location>
</feature>
<keyword evidence="5 7" id="KW-0378">Hydrolase</keyword>
<evidence type="ECO:0000256" key="5">
    <source>
        <dbReference type="ARBA" id="ARBA00022801"/>
    </source>
</evidence>
<gene>
    <name evidence="13" type="ORF">SSP0437_LOCUS5835</name>
</gene>
<dbReference type="PROSITE" id="PS52049">
    <property type="entry name" value="ULD"/>
    <property type="match status" value="1"/>
</dbReference>
<proteinExistence type="inferred from homology"/>
<evidence type="ECO:0000256" key="6">
    <source>
        <dbReference type="ARBA" id="ARBA00022807"/>
    </source>
</evidence>
<evidence type="ECO:0000256" key="9">
    <source>
        <dbReference type="PIRSR" id="PIRSR038120-2"/>
    </source>
</evidence>
<dbReference type="GO" id="GO:0016579">
    <property type="term" value="P:protein deubiquitination"/>
    <property type="evidence" value="ECO:0007669"/>
    <property type="project" value="InterPro"/>
</dbReference>
<evidence type="ECO:0000256" key="11">
    <source>
        <dbReference type="RuleBase" id="RU361215"/>
    </source>
</evidence>
<name>A0A7S1VDG5_9EUKA</name>
<evidence type="ECO:0000256" key="4">
    <source>
        <dbReference type="ARBA" id="ARBA00022786"/>
    </source>
</evidence>
<dbReference type="InterPro" id="IPR041507">
    <property type="entry name" value="UCH_C"/>
</dbReference>
<feature type="site" description="Transition state stabilizer" evidence="10">
    <location>
        <position position="80"/>
    </location>
</feature>
<dbReference type="GO" id="GO:0004843">
    <property type="term" value="F:cysteine-type deubiquitinase activity"/>
    <property type="evidence" value="ECO:0007669"/>
    <property type="project" value="UniProtKB-UniRule"/>
</dbReference>
<dbReference type="PIRSF" id="PIRSF038120">
    <property type="entry name" value="Ubiquitinyl_hydrolase_UCH37"/>
    <property type="match status" value="1"/>
</dbReference>
<evidence type="ECO:0000256" key="3">
    <source>
        <dbReference type="ARBA" id="ARBA00022670"/>
    </source>
</evidence>
<evidence type="ECO:0000256" key="8">
    <source>
        <dbReference type="PIRSR" id="PIRSR038120-1"/>
    </source>
</evidence>
<keyword evidence="6 7" id="KW-0788">Thiol protease</keyword>
<evidence type="ECO:0000256" key="1">
    <source>
        <dbReference type="ARBA" id="ARBA00000707"/>
    </source>
</evidence>
<feature type="active site" description="Nucleophile" evidence="8 10">
    <location>
        <position position="86"/>
    </location>
</feature>
<dbReference type="InterPro" id="IPR036959">
    <property type="entry name" value="Peptidase_C12_UCH_sf"/>
</dbReference>
<dbReference type="Pfam" id="PF18031">
    <property type="entry name" value="UCH_C"/>
    <property type="match status" value="1"/>
</dbReference>
<sequence>MSDNGWCTIESDPGVFTELIERAGVTGAQVEELFALDVDYLHTLAPVHGLIFLFRWDSSTTGPPPGAQFAPDAPVFFASQVVTNACATQALLHVLLNVEEGAGVQVGKELSDFRTFCEEAGLGAAERGGALGQLATLRESHNSFARPAMLGTESTRPATADDDVFHFVAYIPRAGRLYELDGLQEAPIDLGPHDPSDWLLSAVPAITSRIARYSEREIKFNLLAVVQDRRAAPRAAIAAALAEGGGGEAAAAPHRAALAEEEARRAEWARDNERRRFNYLPFITNFLRVLAEEGKLESLIEKGRERAAEQLAAKRKREQEAKAA</sequence>
<dbReference type="AlphaFoldDB" id="A0A7S1VDG5"/>
<comment type="similarity">
    <text evidence="2 7 10 11">Belongs to the peptidase C12 family.</text>
</comment>
<dbReference type="InterPro" id="IPR017390">
    <property type="entry name" value="Ubiquitinyl_hydrolase_UCH37"/>
</dbReference>
<keyword evidence="3 7" id="KW-0645">Protease</keyword>
<dbReference type="PANTHER" id="PTHR10589">
    <property type="entry name" value="UBIQUITIN CARBOXYL-TERMINAL HYDROLASE"/>
    <property type="match status" value="1"/>
</dbReference>
<accession>A0A7S1VDG5</accession>
<dbReference type="Gene3D" id="1.20.58.860">
    <property type="match status" value="1"/>
</dbReference>
<dbReference type="EC" id="3.4.19.12" evidence="7 11"/>
<reference evidence="13" key="1">
    <citation type="submission" date="2021-01" db="EMBL/GenBank/DDBJ databases">
        <authorList>
            <person name="Corre E."/>
            <person name="Pelletier E."/>
            <person name="Niang G."/>
            <person name="Scheremetjew M."/>
            <person name="Finn R."/>
            <person name="Kale V."/>
            <person name="Holt S."/>
            <person name="Cochrane G."/>
            <person name="Meng A."/>
            <person name="Brown T."/>
            <person name="Cohen L."/>
        </authorList>
    </citation>
    <scope>NUCLEOTIDE SEQUENCE</scope>
    <source>
        <strain evidence="13">ATCC 50979</strain>
    </source>
</reference>
<dbReference type="PRINTS" id="PR00707">
    <property type="entry name" value="UBCTHYDRLASE"/>
</dbReference>
<feature type="active site" description="Proton donor" evidence="8 10">
    <location>
        <position position="166"/>
    </location>
</feature>
<organism evidence="13">
    <name type="scientific">Sexangularia sp. CB-2014</name>
    <dbReference type="NCBI Taxonomy" id="1486929"/>
    <lineage>
        <taxon>Eukaryota</taxon>
        <taxon>Amoebozoa</taxon>
        <taxon>Tubulinea</taxon>
        <taxon>Elardia</taxon>
        <taxon>Arcellinida</taxon>
        <taxon>Arcellinida incertae sedis</taxon>
        <taxon>Sexangularia</taxon>
    </lineage>
</organism>
<dbReference type="PROSITE" id="PS52048">
    <property type="entry name" value="UCH_DOMAIN"/>
    <property type="match status" value="1"/>
</dbReference>
<evidence type="ECO:0000256" key="10">
    <source>
        <dbReference type="PROSITE-ProRule" id="PRU01393"/>
    </source>
</evidence>
<keyword evidence="4 7" id="KW-0833">Ubl conjugation pathway</keyword>